<comment type="caution">
    <text evidence="2">The sequence shown here is derived from an EMBL/GenBank/DDBJ whole genome shotgun (WGS) entry which is preliminary data.</text>
</comment>
<dbReference type="AlphaFoldDB" id="A0A6L4WS70"/>
<protein>
    <recommendedName>
        <fullName evidence="5">Lipoprotein</fullName>
    </recommendedName>
</protein>
<dbReference type="EMBL" id="WFKK01000023">
    <property type="protein sequence ID" value="KAB7888556.1"/>
    <property type="molecule type" value="Genomic_DNA"/>
</dbReference>
<dbReference type="InterPro" id="IPR046613">
    <property type="entry name" value="DUF6726"/>
</dbReference>
<proteinExistence type="predicted"/>
<name>A0A6L4WS70_9BACT</name>
<dbReference type="RefSeq" id="WP_152191962.1">
    <property type="nucleotide sequence ID" value="NZ_WFKI01000013.1"/>
</dbReference>
<reference evidence="3 4" key="1">
    <citation type="submission" date="2019-10" db="EMBL/GenBank/DDBJ databases">
        <title>Poseidonibacter ostreae sp. nov., isolated from the gut of the Ostrea denselamellosa.</title>
        <authorList>
            <person name="Choi A."/>
        </authorList>
    </citation>
    <scope>NUCLEOTIDE SEQUENCE [LARGE SCALE GENOMIC DNA]</scope>
    <source>
        <strain evidence="2 4">SJOD-M-33</strain>
        <strain evidence="1 3">SJOD-M-5</strain>
    </source>
</reference>
<accession>A0A6L4WS70</accession>
<gene>
    <name evidence="1" type="ORF">GBG18_13725</name>
    <name evidence="2" type="ORF">GBG19_08590</name>
</gene>
<dbReference type="Proteomes" id="UP000472839">
    <property type="component" value="Unassembled WGS sequence"/>
</dbReference>
<dbReference type="PROSITE" id="PS51257">
    <property type="entry name" value="PROKAR_LIPOPROTEIN"/>
    <property type="match status" value="1"/>
</dbReference>
<evidence type="ECO:0000313" key="2">
    <source>
        <dbReference type="EMBL" id="KAB7888556.1"/>
    </source>
</evidence>
<evidence type="ECO:0000313" key="3">
    <source>
        <dbReference type="Proteomes" id="UP000461010"/>
    </source>
</evidence>
<dbReference type="EMBL" id="WFKJ01000058">
    <property type="protein sequence ID" value="KAB7887811.1"/>
    <property type="molecule type" value="Genomic_DNA"/>
</dbReference>
<evidence type="ECO:0000313" key="4">
    <source>
        <dbReference type="Proteomes" id="UP000472839"/>
    </source>
</evidence>
<evidence type="ECO:0000313" key="1">
    <source>
        <dbReference type="EMBL" id="KAB7887811.1"/>
    </source>
</evidence>
<dbReference type="Pfam" id="PF20487">
    <property type="entry name" value="DUF6726"/>
    <property type="match status" value="1"/>
</dbReference>
<evidence type="ECO:0008006" key="5">
    <source>
        <dbReference type="Google" id="ProtNLM"/>
    </source>
</evidence>
<dbReference type="Proteomes" id="UP000461010">
    <property type="component" value="Unassembled WGS sequence"/>
</dbReference>
<sequence>MKNKLLQILFISFIVVTMQGCIVGTVVSAPFKVAGAVVNTVTPDIVGDTISGTGDVIDAVIPF</sequence>
<organism evidence="2 4">
    <name type="scientific">Poseidonibacter ostreae</name>
    <dbReference type="NCBI Taxonomy" id="2654171"/>
    <lineage>
        <taxon>Bacteria</taxon>
        <taxon>Pseudomonadati</taxon>
        <taxon>Campylobacterota</taxon>
        <taxon>Epsilonproteobacteria</taxon>
        <taxon>Campylobacterales</taxon>
        <taxon>Arcobacteraceae</taxon>
        <taxon>Poseidonibacter</taxon>
    </lineage>
</organism>
<keyword evidence="3" id="KW-1185">Reference proteome</keyword>